<dbReference type="OrthoDB" id="2162583at2"/>
<dbReference type="InterPro" id="IPR009620">
    <property type="entry name" value="UPF0236"/>
</dbReference>
<name>A0A4R7YWE9_9FIRM</name>
<dbReference type="RefSeq" id="WP_111571586.1">
    <property type="nucleotide sequence ID" value="NZ_QLME01000005.1"/>
</dbReference>
<evidence type="ECO:0000313" key="2">
    <source>
        <dbReference type="EMBL" id="TDW00492.1"/>
    </source>
</evidence>
<evidence type="ECO:0000256" key="1">
    <source>
        <dbReference type="ARBA" id="ARBA00006539"/>
    </source>
</evidence>
<reference evidence="2 3" key="1">
    <citation type="submission" date="2019-03" db="EMBL/GenBank/DDBJ databases">
        <title>Subsurface microbial communities from deep shales in Ohio and West Virginia, USA.</title>
        <authorList>
            <person name="Wrighton K."/>
        </authorList>
    </citation>
    <scope>NUCLEOTIDE SEQUENCE [LARGE SCALE GENOMIC DNA]</scope>
    <source>
        <strain evidence="2 3">MSL9.2</strain>
    </source>
</reference>
<dbReference type="NCBIfam" id="NF033529">
    <property type="entry name" value="transpos_ISLre2"/>
    <property type="match status" value="1"/>
</dbReference>
<accession>A0A4R7YWE9</accession>
<dbReference type="Pfam" id="PF06782">
    <property type="entry name" value="UPF0236"/>
    <property type="match status" value="1"/>
</dbReference>
<dbReference type="Proteomes" id="UP000294697">
    <property type="component" value="Unassembled WGS sequence"/>
</dbReference>
<sequence>MDNIIQDFAENFIRHIEKYVDNLFEGEKKDISELIEIMQHDMDKTLITHFGEIKYQRTYYASKNTEDTDYTYLVDDIFGIERYQRLDKGLELDLVEKAEEYSYQKAADMASKVVPLSKQTTLNKIKKLGKIDNRATDKKLEDEEKKKVKYLYIEADEDHISIQKKNRDEDEKDKSENKVTKLVYVHEGRQGARNKLKNVKFFSGIYNKSEDLWEEVLSYIDDIYDMDYIETIFLAGDGANWIKTGLKEIQKTKYVLDRYHLNKYVIMATGHCPKKRSNLWLGLNQADYKLVRLTFKSISEKAENGEQKERIKEARNYIYSNWAGIENYANDPNTEGCSAEGHVSHVLASRMSSRPLSWSEDGADRMARLRVFKYNGGKKDDLFKLYEHKEKEKRIKMRTEKMIDHRKTLFPVAKETVPALRKGKVNGLQRAIKSLAF</sequence>
<proteinExistence type="inferred from homology"/>
<comment type="similarity">
    <text evidence="1">Belongs to the UPF0236 family.</text>
</comment>
<dbReference type="EMBL" id="SODA01000028">
    <property type="protein sequence ID" value="TDW00492.1"/>
    <property type="molecule type" value="Genomic_DNA"/>
</dbReference>
<dbReference type="AlphaFoldDB" id="A0A4R7YWE9"/>
<evidence type="ECO:0000313" key="3">
    <source>
        <dbReference type="Proteomes" id="UP000294697"/>
    </source>
</evidence>
<comment type="caution">
    <text evidence="2">The sequence shown here is derived from an EMBL/GenBank/DDBJ whole genome shotgun (WGS) entry which is preliminary data.</text>
</comment>
<gene>
    <name evidence="2" type="ORF">C8C77_12851</name>
</gene>
<protein>
    <submittedName>
        <fullName evidence="2">Uncharacterized protein UPF0236</fullName>
    </submittedName>
</protein>
<organism evidence="2 3">
    <name type="scientific">Halanaerobium saccharolyticum</name>
    <dbReference type="NCBI Taxonomy" id="43595"/>
    <lineage>
        <taxon>Bacteria</taxon>
        <taxon>Bacillati</taxon>
        <taxon>Bacillota</taxon>
        <taxon>Clostridia</taxon>
        <taxon>Halanaerobiales</taxon>
        <taxon>Halanaerobiaceae</taxon>
        <taxon>Halanaerobium</taxon>
    </lineage>
</organism>